<keyword evidence="1" id="KW-0732">Signal</keyword>
<reference evidence="3" key="1">
    <citation type="journal article" date="2014" name="Science">
        <title>Ancient hybridizations among the ancestral genomes of bread wheat.</title>
        <authorList>
            <consortium name="International Wheat Genome Sequencing Consortium,"/>
            <person name="Marcussen T."/>
            <person name="Sandve S.R."/>
            <person name="Heier L."/>
            <person name="Spannagl M."/>
            <person name="Pfeifer M."/>
            <person name="Jakobsen K.S."/>
            <person name="Wulff B.B."/>
            <person name="Steuernagel B."/>
            <person name="Mayer K.F."/>
            <person name="Olsen O.A."/>
        </authorList>
    </citation>
    <scope>NUCLEOTIDE SEQUENCE [LARGE SCALE GENOMIC DNA]</scope>
    <source>
        <strain evidence="3">cv. AL8/78</strain>
    </source>
</reference>
<dbReference type="Proteomes" id="UP000015105">
    <property type="component" value="Chromosome 3D"/>
</dbReference>
<reference evidence="3" key="2">
    <citation type="journal article" date="2017" name="Nat. Plants">
        <title>The Aegilops tauschii genome reveals multiple impacts of transposons.</title>
        <authorList>
            <person name="Zhao G."/>
            <person name="Zou C."/>
            <person name="Li K."/>
            <person name="Wang K."/>
            <person name="Li T."/>
            <person name="Gao L."/>
            <person name="Zhang X."/>
            <person name="Wang H."/>
            <person name="Yang Z."/>
            <person name="Liu X."/>
            <person name="Jiang W."/>
            <person name="Mao L."/>
            <person name="Kong X."/>
            <person name="Jiao Y."/>
            <person name="Jia J."/>
        </authorList>
    </citation>
    <scope>NUCLEOTIDE SEQUENCE [LARGE SCALE GENOMIC DNA]</scope>
    <source>
        <strain evidence="3">cv. AL8/78</strain>
    </source>
</reference>
<accession>A0A453G434</accession>
<feature type="chain" id="PRO_5019534353" description="Secreted protein" evidence="1">
    <location>
        <begin position="22"/>
        <end position="256"/>
    </location>
</feature>
<reference evidence="2" key="5">
    <citation type="journal article" date="2021" name="G3 (Bethesda)">
        <title>Aegilops tauschii genome assembly Aet v5.0 features greater sequence contiguity and improved annotation.</title>
        <authorList>
            <person name="Wang L."/>
            <person name="Zhu T."/>
            <person name="Rodriguez J.C."/>
            <person name="Deal K.R."/>
            <person name="Dubcovsky J."/>
            <person name="McGuire P.E."/>
            <person name="Lux T."/>
            <person name="Spannagl M."/>
            <person name="Mayer K.F.X."/>
            <person name="Baldrich P."/>
            <person name="Meyers B.C."/>
            <person name="Huo N."/>
            <person name="Gu Y.Q."/>
            <person name="Zhou H."/>
            <person name="Devos K.M."/>
            <person name="Bennetzen J.L."/>
            <person name="Unver T."/>
            <person name="Budak H."/>
            <person name="Gulick P.J."/>
            <person name="Galiba G."/>
            <person name="Kalapos B."/>
            <person name="Nelson D.R."/>
            <person name="Li P."/>
            <person name="You F.M."/>
            <person name="Luo M.C."/>
            <person name="Dvorak J."/>
        </authorList>
    </citation>
    <scope>NUCLEOTIDE SEQUENCE [LARGE SCALE GENOMIC DNA]</scope>
    <source>
        <strain evidence="2">cv. AL8/78</strain>
    </source>
</reference>
<evidence type="ECO:0008006" key="4">
    <source>
        <dbReference type="Google" id="ProtNLM"/>
    </source>
</evidence>
<organism evidence="2 3">
    <name type="scientific">Aegilops tauschii subsp. strangulata</name>
    <name type="common">Goatgrass</name>
    <dbReference type="NCBI Taxonomy" id="200361"/>
    <lineage>
        <taxon>Eukaryota</taxon>
        <taxon>Viridiplantae</taxon>
        <taxon>Streptophyta</taxon>
        <taxon>Embryophyta</taxon>
        <taxon>Tracheophyta</taxon>
        <taxon>Spermatophyta</taxon>
        <taxon>Magnoliopsida</taxon>
        <taxon>Liliopsida</taxon>
        <taxon>Poales</taxon>
        <taxon>Poaceae</taxon>
        <taxon>BOP clade</taxon>
        <taxon>Pooideae</taxon>
        <taxon>Triticodae</taxon>
        <taxon>Triticeae</taxon>
        <taxon>Triticinae</taxon>
        <taxon>Aegilops</taxon>
    </lineage>
</organism>
<reference evidence="2" key="3">
    <citation type="journal article" date="2017" name="Nature">
        <title>Genome sequence of the progenitor of the wheat D genome Aegilops tauschii.</title>
        <authorList>
            <person name="Luo M.C."/>
            <person name="Gu Y.Q."/>
            <person name="Puiu D."/>
            <person name="Wang H."/>
            <person name="Twardziok S.O."/>
            <person name="Deal K.R."/>
            <person name="Huo N."/>
            <person name="Zhu T."/>
            <person name="Wang L."/>
            <person name="Wang Y."/>
            <person name="McGuire P.E."/>
            <person name="Liu S."/>
            <person name="Long H."/>
            <person name="Ramasamy R.K."/>
            <person name="Rodriguez J.C."/>
            <person name="Van S.L."/>
            <person name="Yuan L."/>
            <person name="Wang Z."/>
            <person name="Xia Z."/>
            <person name="Xiao L."/>
            <person name="Anderson O.D."/>
            <person name="Ouyang S."/>
            <person name="Liang Y."/>
            <person name="Zimin A.V."/>
            <person name="Pertea G."/>
            <person name="Qi P."/>
            <person name="Bennetzen J.L."/>
            <person name="Dai X."/>
            <person name="Dawson M.W."/>
            <person name="Muller H.G."/>
            <person name="Kugler K."/>
            <person name="Rivarola-Duarte L."/>
            <person name="Spannagl M."/>
            <person name="Mayer K.F.X."/>
            <person name="Lu F.H."/>
            <person name="Bevan M.W."/>
            <person name="Leroy P."/>
            <person name="Li P."/>
            <person name="You F.M."/>
            <person name="Sun Q."/>
            <person name="Liu Z."/>
            <person name="Lyons E."/>
            <person name="Wicker T."/>
            <person name="Salzberg S.L."/>
            <person name="Devos K.M."/>
            <person name="Dvorak J."/>
        </authorList>
    </citation>
    <scope>NUCLEOTIDE SEQUENCE [LARGE SCALE GENOMIC DNA]</scope>
    <source>
        <strain evidence="2">cv. AL8/78</strain>
    </source>
</reference>
<dbReference type="Gramene" id="AET3Gv20878100.17">
    <property type="protein sequence ID" value="AET3Gv20878100.17"/>
    <property type="gene ID" value="AET3Gv20878100"/>
</dbReference>
<sequence length="256" mass="26656">MVRLGCSLLAAALAVLRATEARLAVRSQFGQAFPCLQLCDVGSMPSGLVGLLPTVKTMTWRFLDSRAAASGVVVAASARGWCVSGRGGSWDPVARVGSASEGWWLVAAVGGGRCSAHLRKKSLLRSSLESATAMPAGAVIFLESVVVEVLLLHMALAPEGNLRSAGSGDGGVYASFSSLGVSPRSRLQLRGWWMMASLSSMMASLLSMMASLSSMAASSPRGLLRQGAGFCLATMMVSREAWVVAWSSVVGSSRRV</sequence>
<feature type="signal peptide" evidence="1">
    <location>
        <begin position="1"/>
        <end position="21"/>
    </location>
</feature>
<name>A0A453G434_AEGTS</name>
<evidence type="ECO:0000256" key="1">
    <source>
        <dbReference type="SAM" id="SignalP"/>
    </source>
</evidence>
<evidence type="ECO:0000313" key="2">
    <source>
        <dbReference type="EnsemblPlants" id="AET3Gv20878100.17"/>
    </source>
</evidence>
<proteinExistence type="predicted"/>
<protein>
    <recommendedName>
        <fullName evidence="4">Secreted protein</fullName>
    </recommendedName>
</protein>
<dbReference type="AlphaFoldDB" id="A0A453G434"/>
<reference evidence="2" key="4">
    <citation type="submission" date="2019-03" db="UniProtKB">
        <authorList>
            <consortium name="EnsemblPlants"/>
        </authorList>
    </citation>
    <scope>IDENTIFICATION</scope>
</reference>
<keyword evidence="3" id="KW-1185">Reference proteome</keyword>
<evidence type="ECO:0000313" key="3">
    <source>
        <dbReference type="Proteomes" id="UP000015105"/>
    </source>
</evidence>
<dbReference type="EnsemblPlants" id="AET3Gv20878100.17">
    <property type="protein sequence ID" value="AET3Gv20878100.17"/>
    <property type="gene ID" value="AET3Gv20878100"/>
</dbReference>